<dbReference type="SUPFAM" id="SSF51735">
    <property type="entry name" value="NAD(P)-binding Rossmann-fold domains"/>
    <property type="match status" value="1"/>
</dbReference>
<dbReference type="NCBIfam" id="NF004513">
    <property type="entry name" value="PRK05854.1"/>
    <property type="match status" value="1"/>
</dbReference>
<name>A0A147J131_9SPHN</name>
<dbReference type="GO" id="GO:0016491">
    <property type="term" value="F:oxidoreductase activity"/>
    <property type="evidence" value="ECO:0007669"/>
    <property type="project" value="UniProtKB-KW"/>
</dbReference>
<evidence type="ECO:0000313" key="4">
    <source>
        <dbReference type="Proteomes" id="UP000074072"/>
    </source>
</evidence>
<comment type="similarity">
    <text evidence="2">Belongs to the short-chain dehydrogenases/reductases (SDR) family.</text>
</comment>
<gene>
    <name evidence="3" type="ORF">SB4_04700</name>
</gene>
<dbReference type="EMBL" id="LDTE01000022">
    <property type="protein sequence ID" value="KTW01998.1"/>
    <property type="molecule type" value="Genomic_DNA"/>
</dbReference>
<dbReference type="AlphaFoldDB" id="A0A147J131"/>
<dbReference type="PANTHER" id="PTHR43157:SF31">
    <property type="entry name" value="PHOSPHATIDYLINOSITOL-GLYCAN BIOSYNTHESIS CLASS F PROTEIN"/>
    <property type="match status" value="1"/>
</dbReference>
<evidence type="ECO:0000256" key="2">
    <source>
        <dbReference type="RuleBase" id="RU000363"/>
    </source>
</evidence>
<sequence>MRKWTLADMPRQDGRNAVVTGTGGLGLEVARALARAGAGVVIAGRDARKGAGAVSHILSDVASATVHFEPLDLASLRSVAQFAERLGERQQRVDILVNNAGVMVPPERRETADGFELQFGTNHLGHFALTGQLLPLLRAAEHARVVSVSSVAARAGSTDWDDWNARAGYAPMPVYARSKIACLMFALELERRSVAAGWPISSIAAHPGVARTELLHNGPGRGSAHSIARTLLPFLFQPAAQGALPLLFAATASDAQAGGYYGPDRLGETRGHPAPAKVPPQALDQHAAEQLWTLSQDATGVRF</sequence>
<reference evidence="3 4" key="1">
    <citation type="journal article" date="2016" name="Front. Microbiol.">
        <title>Genomic Resource of Rice Seed Associated Bacteria.</title>
        <authorList>
            <person name="Midha S."/>
            <person name="Bansal K."/>
            <person name="Sharma S."/>
            <person name="Kumar N."/>
            <person name="Patil P.P."/>
            <person name="Chaudhry V."/>
            <person name="Patil P.B."/>
        </authorList>
    </citation>
    <scope>NUCLEOTIDE SEQUENCE [LARGE SCALE GENOMIC DNA]</scope>
    <source>
        <strain evidence="3 4">SB4</strain>
    </source>
</reference>
<dbReference type="CDD" id="cd05327">
    <property type="entry name" value="retinol-DH_like_SDR_c_like"/>
    <property type="match status" value="1"/>
</dbReference>
<dbReference type="RefSeq" id="WP_058751622.1">
    <property type="nucleotide sequence ID" value="NZ_LDTE01000022.1"/>
</dbReference>
<dbReference type="PATRIC" id="fig|33051.4.peg.1573"/>
<dbReference type="PRINTS" id="PR00080">
    <property type="entry name" value="SDRFAMILY"/>
</dbReference>
<proteinExistence type="inferred from homology"/>
<keyword evidence="1" id="KW-0560">Oxidoreductase</keyword>
<dbReference type="Pfam" id="PF00106">
    <property type="entry name" value="adh_short"/>
    <property type="match status" value="1"/>
</dbReference>
<comment type="caution">
    <text evidence="3">The sequence shown here is derived from an EMBL/GenBank/DDBJ whole genome shotgun (WGS) entry which is preliminary data.</text>
</comment>
<evidence type="ECO:0000256" key="1">
    <source>
        <dbReference type="ARBA" id="ARBA00023002"/>
    </source>
</evidence>
<dbReference type="OrthoDB" id="109589at2"/>
<evidence type="ECO:0000313" key="3">
    <source>
        <dbReference type="EMBL" id="KTW01998.1"/>
    </source>
</evidence>
<dbReference type="InterPro" id="IPR036291">
    <property type="entry name" value="NAD(P)-bd_dom_sf"/>
</dbReference>
<dbReference type="Gene3D" id="3.40.50.720">
    <property type="entry name" value="NAD(P)-binding Rossmann-like Domain"/>
    <property type="match status" value="1"/>
</dbReference>
<accession>A0A147J131</accession>
<dbReference type="InterPro" id="IPR002347">
    <property type="entry name" value="SDR_fam"/>
</dbReference>
<protein>
    <submittedName>
        <fullName evidence="3">Short-chain dehydrogenase</fullName>
    </submittedName>
</protein>
<dbReference type="Proteomes" id="UP000074072">
    <property type="component" value="Unassembled WGS sequence"/>
</dbReference>
<dbReference type="PRINTS" id="PR00081">
    <property type="entry name" value="GDHRDH"/>
</dbReference>
<dbReference type="NCBIfam" id="NF004846">
    <property type="entry name" value="PRK06197.1"/>
    <property type="match status" value="1"/>
</dbReference>
<organism evidence="3 4">
    <name type="scientific">Sphingomonas sanguinis</name>
    <dbReference type="NCBI Taxonomy" id="33051"/>
    <lineage>
        <taxon>Bacteria</taxon>
        <taxon>Pseudomonadati</taxon>
        <taxon>Pseudomonadota</taxon>
        <taxon>Alphaproteobacteria</taxon>
        <taxon>Sphingomonadales</taxon>
        <taxon>Sphingomonadaceae</taxon>
        <taxon>Sphingomonas</taxon>
    </lineage>
</organism>
<dbReference type="PANTHER" id="PTHR43157">
    <property type="entry name" value="PHOSPHATIDYLINOSITOL-GLYCAN BIOSYNTHESIS CLASS F PROTEIN-RELATED"/>
    <property type="match status" value="1"/>
</dbReference>